<dbReference type="AlphaFoldDB" id="A0ABC8KVN5"/>
<evidence type="ECO:0000313" key="2">
    <source>
        <dbReference type="Proteomes" id="UP001642260"/>
    </source>
</evidence>
<protein>
    <recommendedName>
        <fullName evidence="3">CC-NBS-LRR protein</fullName>
    </recommendedName>
</protein>
<name>A0ABC8KVN5_ERUVS</name>
<dbReference type="InterPro" id="IPR032675">
    <property type="entry name" value="LRR_dom_sf"/>
</dbReference>
<reference evidence="1 2" key="1">
    <citation type="submission" date="2022-03" db="EMBL/GenBank/DDBJ databases">
        <authorList>
            <person name="Macdonald S."/>
            <person name="Ahmed S."/>
            <person name="Newling K."/>
        </authorList>
    </citation>
    <scope>NUCLEOTIDE SEQUENCE [LARGE SCALE GENOMIC DNA]</scope>
</reference>
<dbReference type="Proteomes" id="UP001642260">
    <property type="component" value="Unassembled WGS sequence"/>
</dbReference>
<dbReference type="InterPro" id="IPR001611">
    <property type="entry name" value="Leu-rich_rpt"/>
</dbReference>
<dbReference type="Gene3D" id="3.80.10.10">
    <property type="entry name" value="Ribonuclease Inhibitor"/>
    <property type="match status" value="1"/>
</dbReference>
<evidence type="ECO:0000313" key="1">
    <source>
        <dbReference type="EMBL" id="CAH8361530.1"/>
    </source>
</evidence>
<dbReference type="PROSITE" id="PS51450">
    <property type="entry name" value="LRR"/>
    <property type="match status" value="1"/>
</dbReference>
<dbReference type="SUPFAM" id="SSF52058">
    <property type="entry name" value="L domain-like"/>
    <property type="match status" value="1"/>
</dbReference>
<accession>A0ABC8KVN5</accession>
<keyword evidence="2" id="KW-1185">Reference proteome</keyword>
<comment type="caution">
    <text evidence="1">The sequence shown here is derived from an EMBL/GenBank/DDBJ whole genome shotgun (WGS) entry which is preliminary data.</text>
</comment>
<evidence type="ECO:0008006" key="3">
    <source>
        <dbReference type="Google" id="ProtNLM"/>
    </source>
</evidence>
<dbReference type="EMBL" id="CAKOAT010310488">
    <property type="protein sequence ID" value="CAH8361530.1"/>
    <property type="molecule type" value="Genomic_DNA"/>
</dbReference>
<proteinExistence type="predicted"/>
<gene>
    <name evidence="1" type="ORF">ERUC_LOCUS27286</name>
</gene>
<organism evidence="1 2">
    <name type="scientific">Eruca vesicaria subsp. sativa</name>
    <name type="common">Garden rocket</name>
    <name type="synonym">Eruca sativa</name>
    <dbReference type="NCBI Taxonomy" id="29727"/>
    <lineage>
        <taxon>Eukaryota</taxon>
        <taxon>Viridiplantae</taxon>
        <taxon>Streptophyta</taxon>
        <taxon>Embryophyta</taxon>
        <taxon>Tracheophyta</taxon>
        <taxon>Spermatophyta</taxon>
        <taxon>Magnoliopsida</taxon>
        <taxon>eudicotyledons</taxon>
        <taxon>Gunneridae</taxon>
        <taxon>Pentapetalae</taxon>
        <taxon>rosids</taxon>
        <taxon>malvids</taxon>
        <taxon>Brassicales</taxon>
        <taxon>Brassicaceae</taxon>
        <taxon>Brassiceae</taxon>
        <taxon>Eruca</taxon>
    </lineage>
</organism>
<sequence length="100" mass="10983">MTCQNLKCVPPLPCNLEKLNLANCFALESISDLSELTMLRELNLTNCVKVNDITGLEHLTDETPSAPLKYKKRLSKVISTRPCQVFEEGGASSKGESIVT</sequence>